<keyword evidence="2" id="KW-1185">Reference proteome</keyword>
<dbReference type="Proteomes" id="UP000799436">
    <property type="component" value="Unassembled WGS sequence"/>
</dbReference>
<proteinExistence type="predicted"/>
<dbReference type="AlphaFoldDB" id="A0A6G1L7F2"/>
<accession>A0A6G1L7F2</accession>
<gene>
    <name evidence="1" type="ORF">EJ03DRAFT_117240</name>
</gene>
<name>A0A6G1L7F2_9PEZI</name>
<dbReference type="EMBL" id="ML995843">
    <property type="protein sequence ID" value="KAF2768522.1"/>
    <property type="molecule type" value="Genomic_DNA"/>
</dbReference>
<evidence type="ECO:0000313" key="2">
    <source>
        <dbReference type="Proteomes" id="UP000799436"/>
    </source>
</evidence>
<sequence>MLASLLVCSSQPEVSCDSNRLYLLRVSGRRRCACPVLVRSTSRSFTANHFRHDALRHSKYAVTCGALLVGSHSM</sequence>
<protein>
    <submittedName>
        <fullName evidence="1">Uncharacterized protein</fullName>
    </submittedName>
</protein>
<reference evidence="1" key="1">
    <citation type="journal article" date="2020" name="Stud. Mycol.">
        <title>101 Dothideomycetes genomes: a test case for predicting lifestyles and emergence of pathogens.</title>
        <authorList>
            <person name="Haridas S."/>
            <person name="Albert R."/>
            <person name="Binder M."/>
            <person name="Bloem J."/>
            <person name="Labutti K."/>
            <person name="Salamov A."/>
            <person name="Andreopoulos B."/>
            <person name="Baker S."/>
            <person name="Barry K."/>
            <person name="Bills G."/>
            <person name="Bluhm B."/>
            <person name="Cannon C."/>
            <person name="Castanera R."/>
            <person name="Culley D."/>
            <person name="Daum C."/>
            <person name="Ezra D."/>
            <person name="Gonzalez J."/>
            <person name="Henrissat B."/>
            <person name="Kuo A."/>
            <person name="Liang C."/>
            <person name="Lipzen A."/>
            <person name="Lutzoni F."/>
            <person name="Magnuson J."/>
            <person name="Mondo S."/>
            <person name="Nolan M."/>
            <person name="Ohm R."/>
            <person name="Pangilinan J."/>
            <person name="Park H.-J."/>
            <person name="Ramirez L."/>
            <person name="Alfaro M."/>
            <person name="Sun H."/>
            <person name="Tritt A."/>
            <person name="Yoshinaga Y."/>
            <person name="Zwiers L.-H."/>
            <person name="Turgeon B."/>
            <person name="Goodwin S."/>
            <person name="Spatafora J."/>
            <person name="Crous P."/>
            <person name="Grigoriev I."/>
        </authorList>
    </citation>
    <scope>NUCLEOTIDE SEQUENCE</scope>
    <source>
        <strain evidence="1">CBS 116005</strain>
    </source>
</reference>
<organism evidence="1 2">
    <name type="scientific">Teratosphaeria nubilosa</name>
    <dbReference type="NCBI Taxonomy" id="161662"/>
    <lineage>
        <taxon>Eukaryota</taxon>
        <taxon>Fungi</taxon>
        <taxon>Dikarya</taxon>
        <taxon>Ascomycota</taxon>
        <taxon>Pezizomycotina</taxon>
        <taxon>Dothideomycetes</taxon>
        <taxon>Dothideomycetidae</taxon>
        <taxon>Mycosphaerellales</taxon>
        <taxon>Teratosphaeriaceae</taxon>
        <taxon>Teratosphaeria</taxon>
    </lineage>
</organism>
<evidence type="ECO:0000313" key="1">
    <source>
        <dbReference type="EMBL" id="KAF2768522.1"/>
    </source>
</evidence>